<keyword evidence="7 12" id="KW-0143">Chaperone</keyword>
<dbReference type="EMBL" id="CP002105">
    <property type="protein sequence ID" value="ADL12044.1"/>
    <property type="molecule type" value="Genomic_DNA"/>
</dbReference>
<keyword evidence="18" id="KW-1185">Reference proteome</keyword>
<dbReference type="InterPro" id="IPR001179">
    <property type="entry name" value="PPIase_FKBP_dom"/>
</dbReference>
<dbReference type="GO" id="GO:0044183">
    <property type="term" value="F:protein folding chaperone"/>
    <property type="evidence" value="ECO:0007669"/>
    <property type="project" value="TreeGrafter"/>
</dbReference>
<dbReference type="InterPro" id="IPR027304">
    <property type="entry name" value="Trigger_fact/SurA_dom_sf"/>
</dbReference>
<evidence type="ECO:0000256" key="4">
    <source>
        <dbReference type="ARBA" id="ARBA00016902"/>
    </source>
</evidence>
<dbReference type="InterPro" id="IPR008881">
    <property type="entry name" value="Trigger_fac_ribosome-bd_bac"/>
</dbReference>
<comment type="catalytic activity">
    <reaction evidence="1 12 13">
        <text>[protein]-peptidylproline (omega=180) = [protein]-peptidylproline (omega=0)</text>
        <dbReference type="Rhea" id="RHEA:16237"/>
        <dbReference type="Rhea" id="RHEA-COMP:10747"/>
        <dbReference type="Rhea" id="RHEA-COMP:10748"/>
        <dbReference type="ChEBI" id="CHEBI:83833"/>
        <dbReference type="ChEBI" id="CHEBI:83834"/>
        <dbReference type="EC" id="5.2.1.8"/>
    </reaction>
</comment>
<dbReference type="GO" id="GO:0005737">
    <property type="term" value="C:cytoplasm"/>
    <property type="evidence" value="ECO:0007669"/>
    <property type="project" value="UniProtKB-SubCell"/>
</dbReference>
<evidence type="ECO:0000256" key="8">
    <source>
        <dbReference type="ARBA" id="ARBA00023235"/>
    </source>
</evidence>
<evidence type="ECO:0000313" key="17">
    <source>
        <dbReference type="EMBL" id="ADL12044.1"/>
    </source>
</evidence>
<feature type="coiled-coil region" evidence="15">
    <location>
        <begin position="364"/>
        <end position="391"/>
    </location>
</feature>
<dbReference type="SUPFAM" id="SSF54534">
    <property type="entry name" value="FKBP-like"/>
    <property type="match status" value="1"/>
</dbReference>
<name>D9QUY5_ACEAZ</name>
<evidence type="ECO:0000256" key="5">
    <source>
        <dbReference type="ARBA" id="ARBA00022618"/>
    </source>
</evidence>
<reference evidence="17 18" key="1">
    <citation type="journal article" date="2010" name="Stand. Genomic Sci.">
        <title>Complete genome sequence of Acetohalobium arabaticum type strain (Z-7288).</title>
        <authorList>
            <person name="Sikorski J."/>
            <person name="Lapidus A."/>
            <person name="Chertkov O."/>
            <person name="Lucas S."/>
            <person name="Copeland A."/>
            <person name="Glavina Del Rio T."/>
            <person name="Nolan M."/>
            <person name="Tice H."/>
            <person name="Cheng J.F."/>
            <person name="Han C."/>
            <person name="Brambilla E."/>
            <person name="Pitluck S."/>
            <person name="Liolios K."/>
            <person name="Ivanova N."/>
            <person name="Mavromatis K."/>
            <person name="Mikhailova N."/>
            <person name="Pati A."/>
            <person name="Bruce D."/>
            <person name="Detter C."/>
            <person name="Tapia R."/>
            <person name="Goodwin L."/>
            <person name="Chen A."/>
            <person name="Palaniappan K."/>
            <person name="Land M."/>
            <person name="Hauser L."/>
            <person name="Chang Y.J."/>
            <person name="Jeffries C.D."/>
            <person name="Rohde M."/>
            <person name="Goker M."/>
            <person name="Spring S."/>
            <person name="Woyke T."/>
            <person name="Bristow J."/>
            <person name="Eisen J.A."/>
            <person name="Markowitz V."/>
            <person name="Hugenholtz P."/>
            <person name="Kyrpides N.C."/>
            <person name="Klenk H.P."/>
        </authorList>
    </citation>
    <scope>NUCLEOTIDE SEQUENCE [LARGE SCALE GENOMIC DNA]</scope>
    <source>
        <strain evidence="18">ATCC 49924 / DSM 5501 / Z-7288</strain>
    </source>
</reference>
<dbReference type="InterPro" id="IPR005215">
    <property type="entry name" value="Trig_fac"/>
</dbReference>
<dbReference type="KEGG" id="aar:Acear_0498"/>
<evidence type="ECO:0000256" key="14">
    <source>
        <dbReference type="RuleBase" id="RU003914"/>
    </source>
</evidence>
<dbReference type="Pfam" id="PF05698">
    <property type="entry name" value="Trigger_C"/>
    <property type="match status" value="1"/>
</dbReference>
<evidence type="ECO:0000256" key="3">
    <source>
        <dbReference type="ARBA" id="ARBA00013194"/>
    </source>
</evidence>
<evidence type="ECO:0000256" key="11">
    <source>
        <dbReference type="ARBA" id="ARBA00029986"/>
    </source>
</evidence>
<dbReference type="GO" id="GO:0003755">
    <property type="term" value="F:peptidyl-prolyl cis-trans isomerase activity"/>
    <property type="evidence" value="ECO:0007669"/>
    <property type="project" value="UniProtKB-UniRule"/>
</dbReference>
<dbReference type="PIRSF" id="PIRSF003095">
    <property type="entry name" value="Trigger_factor"/>
    <property type="match status" value="1"/>
</dbReference>
<dbReference type="InterPro" id="IPR037041">
    <property type="entry name" value="Trigger_fac_C_sf"/>
</dbReference>
<dbReference type="eggNOG" id="COG0544">
    <property type="taxonomic scope" value="Bacteria"/>
</dbReference>
<dbReference type="GO" id="GO:0015031">
    <property type="term" value="P:protein transport"/>
    <property type="evidence" value="ECO:0007669"/>
    <property type="project" value="UniProtKB-UniRule"/>
</dbReference>
<dbReference type="PROSITE" id="PS50059">
    <property type="entry name" value="FKBP_PPIASE"/>
    <property type="match status" value="1"/>
</dbReference>
<keyword evidence="8 12" id="KW-0413">Isomerase</keyword>
<dbReference type="GO" id="GO:0043022">
    <property type="term" value="F:ribosome binding"/>
    <property type="evidence" value="ECO:0007669"/>
    <property type="project" value="TreeGrafter"/>
</dbReference>
<dbReference type="FunFam" id="3.10.50.40:FF:000001">
    <property type="entry name" value="Trigger factor"/>
    <property type="match status" value="1"/>
</dbReference>
<dbReference type="GO" id="GO:0051083">
    <property type="term" value="P:'de novo' cotranslational protein folding"/>
    <property type="evidence" value="ECO:0007669"/>
    <property type="project" value="TreeGrafter"/>
</dbReference>
<evidence type="ECO:0000313" key="18">
    <source>
        <dbReference type="Proteomes" id="UP000001661"/>
    </source>
</evidence>
<evidence type="ECO:0000256" key="6">
    <source>
        <dbReference type="ARBA" id="ARBA00023110"/>
    </source>
</evidence>
<keyword evidence="6 12" id="KW-0697">Rotamase</keyword>
<dbReference type="SUPFAM" id="SSF102735">
    <property type="entry name" value="Trigger factor ribosome-binding domain"/>
    <property type="match status" value="1"/>
</dbReference>
<organism evidence="17 18">
    <name type="scientific">Acetohalobium arabaticum (strain ATCC 49924 / DSM 5501 / Z-7288)</name>
    <dbReference type="NCBI Taxonomy" id="574087"/>
    <lineage>
        <taxon>Bacteria</taxon>
        <taxon>Bacillati</taxon>
        <taxon>Bacillota</taxon>
        <taxon>Clostridia</taxon>
        <taxon>Halanaerobiales</taxon>
        <taxon>Halobacteroidaceae</taxon>
        <taxon>Acetohalobium</taxon>
    </lineage>
</organism>
<dbReference type="STRING" id="574087.Acear_0498"/>
<dbReference type="AlphaFoldDB" id="D9QUY5"/>
<comment type="function">
    <text evidence="10 12">Involved in protein export. Acts as a chaperone by maintaining the newly synthesized protein in an open conformation. Functions as a peptidyl-prolyl cis-trans isomerase.</text>
</comment>
<keyword evidence="12" id="KW-0963">Cytoplasm</keyword>
<dbReference type="PANTHER" id="PTHR30560:SF3">
    <property type="entry name" value="TRIGGER FACTOR-LIKE PROTEIN TIG, CHLOROPLASTIC"/>
    <property type="match status" value="1"/>
</dbReference>
<dbReference type="Pfam" id="PF05697">
    <property type="entry name" value="Trigger_N"/>
    <property type="match status" value="1"/>
</dbReference>
<comment type="similarity">
    <text evidence="2 12 14">Belongs to the FKBP-type PPIase family. Tig subfamily.</text>
</comment>
<dbReference type="Gene3D" id="3.10.50.40">
    <property type="match status" value="1"/>
</dbReference>
<proteinExistence type="inferred from homology"/>
<evidence type="ECO:0000256" key="2">
    <source>
        <dbReference type="ARBA" id="ARBA00005464"/>
    </source>
</evidence>
<evidence type="ECO:0000256" key="15">
    <source>
        <dbReference type="SAM" id="Coils"/>
    </source>
</evidence>
<dbReference type="Proteomes" id="UP000001661">
    <property type="component" value="Chromosome"/>
</dbReference>
<comment type="domain">
    <text evidence="12">Consists of 3 domains; the N-terminus binds the ribosome, the middle domain has PPIase activity, while the C-terminus has intrinsic chaperone activity on its own.</text>
</comment>
<evidence type="ECO:0000259" key="16">
    <source>
        <dbReference type="PROSITE" id="PS50059"/>
    </source>
</evidence>
<evidence type="ECO:0000256" key="13">
    <source>
        <dbReference type="PROSITE-ProRule" id="PRU00277"/>
    </source>
</evidence>
<dbReference type="Gene3D" id="3.30.70.1050">
    <property type="entry name" value="Trigger factor ribosome-binding domain"/>
    <property type="match status" value="1"/>
</dbReference>
<evidence type="ECO:0000256" key="12">
    <source>
        <dbReference type="HAMAP-Rule" id="MF_00303"/>
    </source>
</evidence>
<keyword evidence="9 12" id="KW-0131">Cell cycle</keyword>
<dbReference type="InterPro" id="IPR036611">
    <property type="entry name" value="Trigger_fac_ribosome-bd_sf"/>
</dbReference>
<dbReference type="SUPFAM" id="SSF109998">
    <property type="entry name" value="Triger factor/SurA peptide-binding domain-like"/>
    <property type="match status" value="1"/>
</dbReference>
<evidence type="ECO:0000256" key="10">
    <source>
        <dbReference type="ARBA" id="ARBA00024849"/>
    </source>
</evidence>
<dbReference type="NCBIfam" id="TIGR00115">
    <property type="entry name" value="tig"/>
    <property type="match status" value="1"/>
</dbReference>
<feature type="domain" description="PPIase FKBP-type" evidence="16">
    <location>
        <begin position="163"/>
        <end position="251"/>
    </location>
</feature>
<dbReference type="GO" id="GO:0051301">
    <property type="term" value="P:cell division"/>
    <property type="evidence" value="ECO:0007669"/>
    <property type="project" value="UniProtKB-KW"/>
</dbReference>
<keyword evidence="15" id="KW-0175">Coiled coil</keyword>
<dbReference type="InterPro" id="IPR046357">
    <property type="entry name" value="PPIase_dom_sf"/>
</dbReference>
<evidence type="ECO:0000256" key="7">
    <source>
        <dbReference type="ARBA" id="ARBA00023186"/>
    </source>
</evidence>
<dbReference type="HOGENOM" id="CLU_033058_3_2_9"/>
<dbReference type="InterPro" id="IPR008880">
    <property type="entry name" value="Trigger_fac_C"/>
</dbReference>
<dbReference type="OrthoDB" id="9767721at2"/>
<dbReference type="GO" id="GO:0043335">
    <property type="term" value="P:protein unfolding"/>
    <property type="evidence" value="ECO:0007669"/>
    <property type="project" value="TreeGrafter"/>
</dbReference>
<protein>
    <recommendedName>
        <fullName evidence="4 12">Trigger factor</fullName>
        <shortName evidence="12">TF</shortName>
        <ecNumber evidence="3 12">5.2.1.8</ecNumber>
    </recommendedName>
    <alternativeName>
        <fullName evidence="11 12">PPIase</fullName>
    </alternativeName>
</protein>
<comment type="subcellular location">
    <subcellularLocation>
        <location evidence="12">Cytoplasm</location>
    </subcellularLocation>
    <text evidence="12">About half TF is bound to the ribosome near the polypeptide exit tunnel while the other half is free in the cytoplasm.</text>
</comment>
<gene>
    <name evidence="12" type="primary">tig</name>
    <name evidence="17" type="ordered locus">Acear_0498</name>
</gene>
<dbReference type="HAMAP" id="MF_00303">
    <property type="entry name" value="Trigger_factor_Tig"/>
    <property type="match status" value="1"/>
</dbReference>
<evidence type="ECO:0000256" key="1">
    <source>
        <dbReference type="ARBA" id="ARBA00000971"/>
    </source>
</evidence>
<dbReference type="Pfam" id="PF00254">
    <property type="entry name" value="FKBP_C"/>
    <property type="match status" value="1"/>
</dbReference>
<dbReference type="RefSeq" id="WP_013277490.1">
    <property type="nucleotide sequence ID" value="NC_014378.1"/>
</dbReference>
<keyword evidence="5 12" id="KW-0132">Cell division</keyword>
<dbReference type="PANTHER" id="PTHR30560">
    <property type="entry name" value="TRIGGER FACTOR CHAPERONE AND PEPTIDYL-PROLYL CIS/TRANS ISOMERASE"/>
    <property type="match status" value="1"/>
</dbReference>
<sequence length="426" mass="48957">MKVSQEMIEENKVKLDVEVEAEETNKALEEAYKEVVKDVEIDGFRKGKVPRQVLEAKYGKEILHKDALDILIPKAYREAVEEAGIEPIDQPEINDFSIEEDKPTTFTAEVEIKPEVELGEYTDLDIEQEAEEITEEDVQEELNNRRERFAELKVTDRDEVQEGDYVVIDFEGYVDGEPFEGGSAEEYTLEIGSGDFIPGFEEQLVGAKVGEEVEVDVTFPEEYQQDDLAGEGAVFKVDVKEIKEKELPELDDELAQEVGDFETLDELKDDITNKLKEEAERKAKNKFTNELVEAISENAEVNIPETMVEDELDLMVDTMKQRLQQQGMDFEQYLEMTGNDEASFREENREEARKRVKSSLALEEIAEEEDIDVTEEEIENKIEEIADQQEQDPEMVKAMLQMQGQYESLIESIQNEKVLDFLTENN</sequence>
<dbReference type="Gene3D" id="1.10.3120.10">
    <property type="entry name" value="Trigger factor, C-terminal domain"/>
    <property type="match status" value="1"/>
</dbReference>
<dbReference type="EC" id="5.2.1.8" evidence="3 12"/>
<accession>D9QUY5</accession>
<evidence type="ECO:0000256" key="9">
    <source>
        <dbReference type="ARBA" id="ARBA00023306"/>
    </source>
</evidence>